<dbReference type="Proteomes" id="UP001634394">
    <property type="component" value="Unassembled WGS sequence"/>
</dbReference>
<reference evidence="2 3" key="1">
    <citation type="submission" date="2024-11" db="EMBL/GenBank/DDBJ databases">
        <title>Chromosome-level genome assembly of the freshwater bivalve Anodonta woodiana.</title>
        <authorList>
            <person name="Chen X."/>
        </authorList>
    </citation>
    <scope>NUCLEOTIDE SEQUENCE [LARGE SCALE GENOMIC DNA]</scope>
    <source>
        <strain evidence="2">MN2024</strain>
        <tissue evidence="2">Gills</tissue>
    </source>
</reference>
<name>A0ABD3WY51_SINWO</name>
<protein>
    <recommendedName>
        <fullName evidence="1">Beta-lactamase-related domain-containing protein</fullName>
    </recommendedName>
</protein>
<keyword evidence="3" id="KW-1185">Reference proteome</keyword>
<dbReference type="PANTHER" id="PTHR46825:SF15">
    <property type="entry name" value="BETA-LACTAMASE-RELATED DOMAIN-CONTAINING PROTEIN"/>
    <property type="match status" value="1"/>
</dbReference>
<comment type="caution">
    <text evidence="2">The sequence shown here is derived from an EMBL/GenBank/DDBJ whole genome shotgun (WGS) entry which is preliminary data.</text>
</comment>
<organism evidence="2 3">
    <name type="scientific">Sinanodonta woodiana</name>
    <name type="common">Chinese pond mussel</name>
    <name type="synonym">Anodonta woodiana</name>
    <dbReference type="NCBI Taxonomy" id="1069815"/>
    <lineage>
        <taxon>Eukaryota</taxon>
        <taxon>Metazoa</taxon>
        <taxon>Spiralia</taxon>
        <taxon>Lophotrochozoa</taxon>
        <taxon>Mollusca</taxon>
        <taxon>Bivalvia</taxon>
        <taxon>Autobranchia</taxon>
        <taxon>Heteroconchia</taxon>
        <taxon>Palaeoheterodonta</taxon>
        <taxon>Unionida</taxon>
        <taxon>Unionoidea</taxon>
        <taxon>Unionidae</taxon>
        <taxon>Unioninae</taxon>
        <taxon>Sinanodonta</taxon>
    </lineage>
</organism>
<evidence type="ECO:0000259" key="1">
    <source>
        <dbReference type="Pfam" id="PF00144"/>
    </source>
</evidence>
<dbReference type="EMBL" id="JBJQND010000004">
    <property type="protein sequence ID" value="KAL3878900.1"/>
    <property type="molecule type" value="Genomic_DNA"/>
</dbReference>
<feature type="domain" description="Beta-lactamase-related" evidence="1">
    <location>
        <begin position="50"/>
        <end position="392"/>
    </location>
</feature>
<dbReference type="AlphaFoldDB" id="A0ABD3WY51"/>
<gene>
    <name evidence="2" type="ORF">ACJMK2_031226</name>
</gene>
<sequence length="579" mass="65942">MVIHPVVANYISLQDRCTDRMEKLCIFMMLFGILQAHVFESNIEKDIEMFIKETMRCHHVPGLTLAVVSGNQSWIKGFGLADMDTMRPVNEHTLFSIGSVTKGFTATLLAVLTSETNNEITWNSKVSEIIGETDLFGDTVRTTMTTVRDLLSHRTGLSGLFYGLVSGYPSNFTKAEMTRRMQFIPEVKPFRDDFYYNNIMYTLAGHLAEIIGNDTWENLTRTKLLQPLNMMNTTFLEEPSQVTADNIAKPYVLKNGQLINSTKSLYRIYPSEPSGAILSSAEDMAKWIRTLLQGGINHLGIQVVEEKLLKETFGTYNRLSGPLEELFSLRKPTFPVDEIFVGYGYGWIIGFYRGYKIIWHGGGVFAYVSLLWIYPDMNIGIYASVNGPGVTQYSIDTLRTIFFYISDILLGEEPWLNATTACTFPGKWKNATVHPVSNDDLDHPFDVILDRYVGNYSSLVFPHVQITRDENLLRFQCNRILGILHPTNKASKFKLEVTEPWEIVLSNRNANNETTMFPVDFDVNETSVTGFNWTTDAPIPFLRDWHFNDRIPVTNSNSILRYSHCIILLCFILFKTIII</sequence>
<evidence type="ECO:0000313" key="2">
    <source>
        <dbReference type="EMBL" id="KAL3878900.1"/>
    </source>
</evidence>
<dbReference type="Pfam" id="PF00144">
    <property type="entry name" value="Beta-lactamase"/>
    <property type="match status" value="1"/>
</dbReference>
<evidence type="ECO:0000313" key="3">
    <source>
        <dbReference type="Proteomes" id="UP001634394"/>
    </source>
</evidence>
<dbReference type="InterPro" id="IPR012338">
    <property type="entry name" value="Beta-lactam/transpept-like"/>
</dbReference>
<dbReference type="SUPFAM" id="SSF56601">
    <property type="entry name" value="beta-lactamase/transpeptidase-like"/>
    <property type="match status" value="1"/>
</dbReference>
<dbReference type="PANTHER" id="PTHR46825">
    <property type="entry name" value="D-ALANYL-D-ALANINE-CARBOXYPEPTIDASE/ENDOPEPTIDASE AMPH"/>
    <property type="match status" value="1"/>
</dbReference>
<dbReference type="InterPro" id="IPR050491">
    <property type="entry name" value="AmpC-like"/>
</dbReference>
<proteinExistence type="predicted"/>
<accession>A0ABD3WY51</accession>
<dbReference type="InterPro" id="IPR001466">
    <property type="entry name" value="Beta-lactam-related"/>
</dbReference>
<dbReference type="Gene3D" id="3.40.710.10">
    <property type="entry name" value="DD-peptidase/beta-lactamase superfamily"/>
    <property type="match status" value="1"/>
</dbReference>